<name>A0A9P3H148_9FUNG</name>
<evidence type="ECO:0000256" key="1">
    <source>
        <dbReference type="SAM" id="MobiDB-lite"/>
    </source>
</evidence>
<evidence type="ECO:0000259" key="2">
    <source>
        <dbReference type="Pfam" id="PF16787"/>
    </source>
</evidence>
<feature type="compositionally biased region" description="Acidic residues" evidence="1">
    <location>
        <begin position="944"/>
        <end position="957"/>
    </location>
</feature>
<comment type="caution">
    <text evidence="3">The sequence shown here is derived from an EMBL/GenBank/DDBJ whole genome shotgun (WGS) entry which is preliminary data.</text>
</comment>
<dbReference type="OrthoDB" id="2449199at2759"/>
<feature type="compositionally biased region" description="Low complexity" evidence="1">
    <location>
        <begin position="1"/>
        <end position="11"/>
    </location>
</feature>
<feature type="compositionally biased region" description="Basic and acidic residues" evidence="1">
    <location>
        <begin position="917"/>
        <end position="943"/>
    </location>
</feature>
<dbReference type="InterPro" id="IPR011010">
    <property type="entry name" value="DNA_brk_join_enz"/>
</dbReference>
<feature type="compositionally biased region" description="Basic residues" evidence="1">
    <location>
        <begin position="40"/>
        <end position="50"/>
    </location>
</feature>
<dbReference type="GO" id="GO:0003677">
    <property type="term" value="F:DNA binding"/>
    <property type="evidence" value="ECO:0007669"/>
    <property type="project" value="InterPro"/>
</dbReference>
<dbReference type="SUPFAM" id="SSF56349">
    <property type="entry name" value="DNA breaking-rejoining enzymes"/>
    <property type="match status" value="1"/>
</dbReference>
<feature type="compositionally biased region" description="Basic and acidic residues" evidence="1">
    <location>
        <begin position="958"/>
        <end position="980"/>
    </location>
</feature>
<evidence type="ECO:0000313" key="3">
    <source>
        <dbReference type="EMBL" id="GJJ68189.1"/>
    </source>
</evidence>
<sequence length="1167" mass="132959">MSSLGGSSSLSCPSLAADSGSPPPPEQVAAYAKAIESPNKRKRREQKKQKNAQDDVNGDSDTRPIPFMEALTPDNTDYYRMEADDETFTSLNIHDDRDIFGVCDGDNEDKDEAGEDVLFDRLQSSATSRRSRILHNSQPSTPENIQDRLQIILEEKMHRLPDESPEWFNIRVQIAEMKAGMCAKKLAVVQERDPSRKALTRQEMAAIESRVAEKEVLLASNMARDSQVALATKTSYVRKQNHWRAWCARKGYRRINPNKVQEEETDDRVEYAKYVLYLKEGLSEKYFDGDGDPSKAVIPFTARKSRPIHVAVNGEERKKKAKVVHEVYYDTPSIKTVEAYICGVVDLYLKQQTSEPDGLRGEPHPRAGPAVAKLINDFKYRIATDPRIEFKRYTTIDAAAGDETKKMRQLMRCGWAHRYGEHNSNKQRITGMKNRLIASWAHHMMMRGENIRYAQLPHINLHTFTNKGANLSSNQESDHPGTLAIVLIMTQGRTLKTGGVTYGIAVRHADVELCPLGTLAFYLFQLWQDSDRRPDFINENDDSWRQIYLVFHTDRLKKLPNIAHVGGMSMLFQRSGIETDNPTHYDRHSGANLAYALGQDIRAIEHRGGWKKDQECSTPISHYLHPLPKGVAYALAGSTRNGMPPIVKRSVLRPPVALQKKVFPFLEECFGGHPDWLALLENIMEDRDELFNRSTTKERIPNTTEINVVLRLKFLRMLAHLRKILLQDSAVLMETKPDNFMSYAHHEIFDDDVFKDPLFIYNTSSIHAEFRNLDTKMTNGFQDAKTELRTFTRTVKETTDSDLQRLGDSIATAVGSLVSEHLREISDVLASHTANYNLAISHALRRAVEASTMNSMADFLEELNLVSSTQESAPSVHPGIAQQRRGMQRRVQLEQHEQTTMEETMVDLTGVSQAEDEQGHEQDHEQDHELDHEQDHERDHEQEREQDDPEPDYEPDYEPDHEPDHEIDMMETEGLPRRQSTEQGVHSSTAPSPMPNPASPPSLAAPIDHNELLSRMDELALELGTTYNPLRGEYVSEEPVEMISNYCSIRDLWKEWFQGVRGRPSIWVLNGVRGRRVFALNGKSANTVWRWRANDRNFPLKPNSYDAQWKFKKDVVYQVLKVMLELDSSTPLAVREETALTAVEKAQGKMSLNAFIQKVKVTKKSLK</sequence>
<proteinExistence type="predicted"/>
<organism evidence="3 4">
    <name type="scientific">Entomortierella parvispora</name>
    <dbReference type="NCBI Taxonomy" id="205924"/>
    <lineage>
        <taxon>Eukaryota</taxon>
        <taxon>Fungi</taxon>
        <taxon>Fungi incertae sedis</taxon>
        <taxon>Mucoromycota</taxon>
        <taxon>Mortierellomycotina</taxon>
        <taxon>Mortierellomycetes</taxon>
        <taxon>Mortierellales</taxon>
        <taxon>Mortierellaceae</taxon>
        <taxon>Entomortierella</taxon>
    </lineage>
</organism>
<feature type="region of interest" description="Disordered" evidence="1">
    <location>
        <begin position="912"/>
        <end position="1005"/>
    </location>
</feature>
<feature type="region of interest" description="Disordered" evidence="1">
    <location>
        <begin position="869"/>
        <end position="891"/>
    </location>
</feature>
<gene>
    <name evidence="3" type="ORF">EMPS_00535</name>
</gene>
<dbReference type="EMBL" id="BQFW01000001">
    <property type="protein sequence ID" value="GJJ68189.1"/>
    <property type="molecule type" value="Genomic_DNA"/>
</dbReference>
<feature type="domain" description="Ndc10" evidence="2">
    <location>
        <begin position="442"/>
        <end position="757"/>
    </location>
</feature>
<evidence type="ECO:0000313" key="4">
    <source>
        <dbReference type="Proteomes" id="UP000827284"/>
    </source>
</evidence>
<dbReference type="InterPro" id="IPR038279">
    <property type="entry name" value="Ndc10_dom2_sf"/>
</dbReference>
<dbReference type="Pfam" id="PF16787">
    <property type="entry name" value="NDC10_II"/>
    <property type="match status" value="1"/>
</dbReference>
<dbReference type="InterPro" id="IPR031872">
    <property type="entry name" value="NDC10_II"/>
</dbReference>
<reference evidence="3" key="1">
    <citation type="submission" date="2021-11" db="EMBL/GenBank/DDBJ databases">
        <authorList>
            <person name="Herlambang A."/>
            <person name="Guo Y."/>
            <person name="Takashima Y."/>
            <person name="Nishizawa T."/>
        </authorList>
    </citation>
    <scope>NUCLEOTIDE SEQUENCE</scope>
    <source>
        <strain evidence="3">E1425</strain>
    </source>
</reference>
<keyword evidence="4" id="KW-1185">Reference proteome</keyword>
<reference evidence="3" key="2">
    <citation type="journal article" date="2022" name="Microbiol. Resour. Announc.">
        <title>Whole-Genome Sequence of Entomortierella parvispora E1425, a Mucoromycotan Fungus Associated with Burkholderiaceae-Related Endosymbiotic Bacteria.</title>
        <authorList>
            <person name="Herlambang A."/>
            <person name="Guo Y."/>
            <person name="Takashima Y."/>
            <person name="Narisawa K."/>
            <person name="Ohta H."/>
            <person name="Nishizawa T."/>
        </authorList>
    </citation>
    <scope>NUCLEOTIDE SEQUENCE</scope>
    <source>
        <strain evidence="3">E1425</strain>
    </source>
</reference>
<feature type="region of interest" description="Disordered" evidence="1">
    <location>
        <begin position="1"/>
        <end position="67"/>
    </location>
</feature>
<accession>A0A9P3H148</accession>
<dbReference type="Proteomes" id="UP000827284">
    <property type="component" value="Unassembled WGS sequence"/>
</dbReference>
<dbReference type="Gene3D" id="1.10.443.20">
    <property type="entry name" value="Centromere DNA-binding protein complex CBF3 subunit, domain 2"/>
    <property type="match status" value="1"/>
</dbReference>
<dbReference type="AlphaFoldDB" id="A0A9P3H148"/>
<protein>
    <recommendedName>
        <fullName evidence="2">Ndc10 domain-containing protein</fullName>
    </recommendedName>
</protein>